<proteinExistence type="predicted"/>
<dbReference type="PANTHER" id="PTHR43941:SF1">
    <property type="entry name" value="STRUCTURAL MAINTENANCE OF CHROMOSOMES PROTEIN 2"/>
    <property type="match status" value="1"/>
</dbReference>
<feature type="compositionally biased region" description="Low complexity" evidence="7">
    <location>
        <begin position="61"/>
        <end position="97"/>
    </location>
</feature>
<dbReference type="Gene3D" id="1.10.287.1490">
    <property type="match status" value="1"/>
</dbReference>
<feature type="region of interest" description="Disordered" evidence="7">
    <location>
        <begin position="1390"/>
        <end position="1410"/>
    </location>
</feature>
<evidence type="ECO:0000256" key="4">
    <source>
        <dbReference type="ARBA" id="ARBA00023054"/>
    </source>
</evidence>
<feature type="region of interest" description="Disordered" evidence="7">
    <location>
        <begin position="187"/>
        <end position="454"/>
    </location>
</feature>
<feature type="compositionally biased region" description="Basic and acidic residues" evidence="7">
    <location>
        <begin position="377"/>
        <end position="388"/>
    </location>
</feature>
<protein>
    <recommendedName>
        <fullName evidence="8">Pericentrin/AKAP-450 centrosomal targeting domain-containing protein</fullName>
    </recommendedName>
</protein>
<evidence type="ECO:0000256" key="3">
    <source>
        <dbReference type="ARBA" id="ARBA00022553"/>
    </source>
</evidence>
<feature type="region of interest" description="Disordered" evidence="7">
    <location>
        <begin position="601"/>
        <end position="627"/>
    </location>
</feature>
<keyword evidence="4 6" id="KW-0175">Coiled coil</keyword>
<feature type="compositionally biased region" description="Basic and acidic residues" evidence="7">
    <location>
        <begin position="1298"/>
        <end position="1316"/>
    </location>
</feature>
<feature type="coiled-coil region" evidence="6">
    <location>
        <begin position="1078"/>
        <end position="1140"/>
    </location>
</feature>
<evidence type="ECO:0000313" key="9">
    <source>
        <dbReference type="EMBL" id="KAL0954003.1"/>
    </source>
</evidence>
<dbReference type="PANTHER" id="PTHR43941">
    <property type="entry name" value="STRUCTURAL MAINTENANCE OF CHROMOSOMES PROTEIN 2"/>
    <property type="match status" value="1"/>
</dbReference>
<accession>A0ABR3JE45</accession>
<comment type="caution">
    <text evidence="9">The sequence shown here is derived from an EMBL/GenBank/DDBJ whole genome shotgun (WGS) entry which is preliminary data.</text>
</comment>
<feature type="domain" description="Pericentrin/AKAP-450 centrosomal targeting" evidence="8">
    <location>
        <begin position="1570"/>
        <end position="1645"/>
    </location>
</feature>
<keyword evidence="5" id="KW-0206">Cytoskeleton</keyword>
<dbReference type="InterPro" id="IPR019528">
    <property type="entry name" value="PACT_domain"/>
</dbReference>
<reference evidence="10" key="1">
    <citation type="submission" date="2024-06" db="EMBL/GenBank/DDBJ databases">
        <title>Multi-omics analyses provide insights into the biosynthesis of the anticancer antibiotic pleurotin in Hohenbuehelia grisea.</title>
        <authorList>
            <person name="Weaver J.A."/>
            <person name="Alberti F."/>
        </authorList>
    </citation>
    <scope>NUCLEOTIDE SEQUENCE [LARGE SCALE GENOMIC DNA]</scope>
    <source>
        <strain evidence="10">T-177</strain>
    </source>
</reference>
<feature type="compositionally biased region" description="Low complexity" evidence="7">
    <location>
        <begin position="358"/>
        <end position="370"/>
    </location>
</feature>
<sequence length="1671" mass="186503">MLETPSRIWRRIEEVEDRDMPSLPSLPGFEDSDDRDTSSSSAILDIDDDRYSIEPVESTPAASSHRASTLRAASSTSSTARFANSIASRSTKSSASSGLRGTKSTSAHSSFNAVVIPSLPQDRSAVGTSRRTSDGGGELAESIDSVPEVYLPPDEDDEGFSLTEALASMERSRVQANTPKKVMEYSVSLRSEPKASPIDKFRNINVRKPLARTRTPSLSRTTPSPASSPTNSTPHSHKSLAFENSLSDSPIPGLSVPLPRSRTASPAVFARHRVDEESDSVSPVEESTRREGHQQLDDDDEEKTMDETDIHISPIVSDADRCEPTASQDDREPTFSSEDASEQSDTQRAAPMNSYLNSFPSPSPSAFTPTPAIPRRAHFDVDETETPRPSEMSPEETPRQIDEEPLTPHTRRRSFLLSVINSNARPRMKFPTPHPRMAIQDTPSAAESTPAGPSSGIGLQSAFAGVTPRPRAVRGRASHPLAQGFTASPGSPDFDGQPGSPVPELEQEEEAHIRSLPPWATPRQGSPYDAGSDRASFISTASSHDLTTHHRANTSFDAVMGLGAQGHGLNRFNSGKLNAYLHGLNRRLQEENEVLLERVRQMEESTSGKSGVASTSGRRSSAGSRRVSLAATTLGNVEEDVGAEGWMEEKAELEGMIDGLETHVAQCAAEKEDAEKALEVERAERVRDKERWKERMLDVEKGVEGIVRDLEKKLEEAEKRAKRTEDEGAERGRAFANQLADLEAERDDALDRAAQAEQALESGKELGGELRSANERISQLLGDLRNANSQIKDLEGELAQYELVDRELQEEKELVETLETELQAKVDELVAQKEMMESEVQKVEEELAATKAYVAELDQDAGAAAEVIESLERKLEAAQAEIKAHVDSEELVHRQLEDLETKEQRSAELARQMEEALEVAEKKMVEDEEHVAELQGRIQTLEKERELVREKSFAIDPSQRQPTDEEFEALEMELDSAHQEIARLTTLLHQSPARKAMDKARDTKIEMLEREKEELVERVKALRTTVTDMNTPTKLANTSGISPFHRHVLSMSVRDPRTPGGPLKELSWLKDSPSGPAISPLIEEISRLQRELDKANESIDDKLDKLEDAGLGVVGLTTKLEDARHRINALEDEVARLMRKEERRVYRLERLRCKKCLTKVDVQSLVTGDDRELSLGASTSSLPTEPPTPPTKTSEALRANLHAVNSDLADLRKRWAEEKHQLLGEKAVLQDATTRLNAQISNAREEARKAAQSGRASEQVQSAIQQELDNAKQVIAELEGDLKAERSRIRALGAEQNRVQREKDDVRAQLQRTESDMTDVKAHLQRMRQENHELEGELRQNATADQKARLLEAKLASTVDTIEQLRQERSLLAADHKQLQRRFTEVAEQAAKLQDERTASQTSHDNRRHQLDLHLSEIDDLRRALSNQASELQRAEAEKNRIAAEKSRIAAERSDVVQTISTLESELRRVKKDAEVFGRDLKLLRLEKDRVESKRRDETEKAERSRKQAQAQIRVLNEQLEGQREKTAHAREELENHVCAADDRQLVDLKAKHKDECKGLLVNIRYLHAKFARESLFRLDLRHQKEYLLVLLAQFEKSERTIISSIARIGFPLPPPPRPRKTRKLKVVTLSIVFALRARSASNAWREHTTTKSAVVAAHQEVRRRRAAALA</sequence>
<feature type="compositionally biased region" description="Low complexity" evidence="7">
    <location>
        <begin position="610"/>
        <end position="627"/>
    </location>
</feature>
<keyword evidence="10" id="KW-1185">Reference proteome</keyword>
<keyword evidence="2" id="KW-0963">Cytoplasm</keyword>
<feature type="compositionally biased region" description="Low complexity" evidence="7">
    <location>
        <begin position="212"/>
        <end position="234"/>
    </location>
</feature>
<feature type="compositionally biased region" description="Basic and acidic residues" evidence="7">
    <location>
        <begin position="286"/>
        <end position="296"/>
    </location>
</feature>
<comment type="subcellular location">
    <subcellularLocation>
        <location evidence="1">Cytoplasm</location>
        <location evidence="1">Cytoskeleton</location>
        <location evidence="1">Microtubule organizing center</location>
    </subcellularLocation>
</comment>
<evidence type="ECO:0000259" key="8">
    <source>
        <dbReference type="Pfam" id="PF10495"/>
    </source>
</evidence>
<feature type="coiled-coil region" evidence="6">
    <location>
        <begin position="1481"/>
        <end position="1537"/>
    </location>
</feature>
<feature type="compositionally biased region" description="Polar residues" evidence="7">
    <location>
        <begin position="102"/>
        <end position="112"/>
    </location>
</feature>
<evidence type="ECO:0000256" key="2">
    <source>
        <dbReference type="ARBA" id="ARBA00022490"/>
    </source>
</evidence>
<feature type="compositionally biased region" description="Basic and acidic residues" evidence="7">
    <location>
        <begin position="318"/>
        <end position="333"/>
    </location>
</feature>
<keyword evidence="3" id="KW-0597">Phosphoprotein</keyword>
<feature type="compositionally biased region" description="Polar residues" evidence="7">
    <location>
        <begin position="334"/>
        <end position="347"/>
    </location>
</feature>
<evidence type="ECO:0000313" key="10">
    <source>
        <dbReference type="Proteomes" id="UP001556367"/>
    </source>
</evidence>
<evidence type="ECO:0000256" key="5">
    <source>
        <dbReference type="ARBA" id="ARBA00023212"/>
    </source>
</evidence>
<evidence type="ECO:0000256" key="1">
    <source>
        <dbReference type="ARBA" id="ARBA00004267"/>
    </source>
</evidence>
<evidence type="ECO:0000256" key="7">
    <source>
        <dbReference type="SAM" id="MobiDB-lite"/>
    </source>
</evidence>
<feature type="compositionally biased region" description="Basic and acidic residues" evidence="7">
    <location>
        <begin position="1393"/>
        <end position="1410"/>
    </location>
</feature>
<gene>
    <name evidence="9" type="ORF">HGRIS_005160</name>
</gene>
<feature type="coiled-coil region" evidence="6">
    <location>
        <begin position="657"/>
        <end position="1025"/>
    </location>
</feature>
<dbReference type="Pfam" id="PF10495">
    <property type="entry name" value="PACT_coil_coil"/>
    <property type="match status" value="1"/>
</dbReference>
<feature type="compositionally biased region" description="Basic and acidic residues" evidence="7">
    <location>
        <begin position="191"/>
        <end position="202"/>
    </location>
</feature>
<feature type="region of interest" description="Disordered" evidence="7">
    <location>
        <begin position="13"/>
        <end position="159"/>
    </location>
</feature>
<name>A0ABR3JE45_9AGAR</name>
<dbReference type="EMBL" id="JASNQZ010000008">
    <property type="protein sequence ID" value="KAL0954003.1"/>
    <property type="molecule type" value="Genomic_DNA"/>
</dbReference>
<dbReference type="Proteomes" id="UP001556367">
    <property type="component" value="Unassembled WGS sequence"/>
</dbReference>
<evidence type="ECO:0000256" key="6">
    <source>
        <dbReference type="SAM" id="Coils"/>
    </source>
</evidence>
<organism evidence="9 10">
    <name type="scientific">Hohenbuehelia grisea</name>
    <dbReference type="NCBI Taxonomy" id="104357"/>
    <lineage>
        <taxon>Eukaryota</taxon>
        <taxon>Fungi</taxon>
        <taxon>Dikarya</taxon>
        <taxon>Basidiomycota</taxon>
        <taxon>Agaricomycotina</taxon>
        <taxon>Agaricomycetes</taxon>
        <taxon>Agaricomycetidae</taxon>
        <taxon>Agaricales</taxon>
        <taxon>Pleurotineae</taxon>
        <taxon>Pleurotaceae</taxon>
        <taxon>Hohenbuehelia</taxon>
    </lineage>
</organism>
<feature type="region of interest" description="Disordered" evidence="7">
    <location>
        <begin position="1295"/>
        <end position="1316"/>
    </location>
</feature>
<feature type="region of interest" description="Disordered" evidence="7">
    <location>
        <begin position="481"/>
        <end position="533"/>
    </location>
</feature>
<feature type="region of interest" description="Disordered" evidence="7">
    <location>
        <begin position="1174"/>
        <end position="1193"/>
    </location>
</feature>